<evidence type="ECO:0008006" key="3">
    <source>
        <dbReference type="Google" id="ProtNLM"/>
    </source>
</evidence>
<dbReference type="Pfam" id="PF07963">
    <property type="entry name" value="N_methyl"/>
    <property type="match status" value="1"/>
</dbReference>
<organism evidence="2">
    <name type="scientific">marine sediment metagenome</name>
    <dbReference type="NCBI Taxonomy" id="412755"/>
    <lineage>
        <taxon>unclassified sequences</taxon>
        <taxon>metagenomes</taxon>
        <taxon>ecological metagenomes</taxon>
    </lineage>
</organism>
<comment type="caution">
    <text evidence="2">The sequence shown here is derived from an EMBL/GenBank/DDBJ whole genome shotgun (WGS) entry which is preliminary data.</text>
</comment>
<protein>
    <recommendedName>
        <fullName evidence="3">Type II secretion system protein J</fullName>
    </recommendedName>
</protein>
<name>A0A0F9AK91_9ZZZZ</name>
<evidence type="ECO:0000256" key="1">
    <source>
        <dbReference type="SAM" id="Phobius"/>
    </source>
</evidence>
<sequence length="211" mass="23968">MKAPSNRFNRYGFTLLEVMLGLAITAAIMVILLAALRMGYRSQEKGLERIELAQRMRIVSDRLSWMLGGAYPYRYQDPDDEKETILLFRGSESSVEFITTAVDEYSGSIADTAGMKFVRIFVDSDGLKAAERVFFMGASEESSFLEEEFVFAPRVEEVSFEYMDVDEETGTTEWISDWDTEDKDYLPAVVRVRFSINHKDRSVSAPPVMAA</sequence>
<feature type="non-terminal residue" evidence="2">
    <location>
        <position position="211"/>
    </location>
</feature>
<keyword evidence="1" id="KW-0472">Membrane</keyword>
<evidence type="ECO:0000313" key="2">
    <source>
        <dbReference type="EMBL" id="KKK72626.1"/>
    </source>
</evidence>
<reference evidence="2" key="1">
    <citation type="journal article" date="2015" name="Nature">
        <title>Complex archaea that bridge the gap between prokaryotes and eukaryotes.</title>
        <authorList>
            <person name="Spang A."/>
            <person name="Saw J.H."/>
            <person name="Jorgensen S.L."/>
            <person name="Zaremba-Niedzwiedzka K."/>
            <person name="Martijn J."/>
            <person name="Lind A.E."/>
            <person name="van Eijk R."/>
            <person name="Schleper C."/>
            <person name="Guy L."/>
            <person name="Ettema T.J."/>
        </authorList>
    </citation>
    <scope>NUCLEOTIDE SEQUENCE</scope>
</reference>
<accession>A0A0F9AK91</accession>
<dbReference type="InterPro" id="IPR012902">
    <property type="entry name" value="N_methyl_site"/>
</dbReference>
<keyword evidence="1" id="KW-0812">Transmembrane</keyword>
<keyword evidence="1" id="KW-1133">Transmembrane helix</keyword>
<gene>
    <name evidence="2" type="ORF">LCGC14_2901970</name>
</gene>
<proteinExistence type="predicted"/>
<dbReference type="EMBL" id="LAZR01057166">
    <property type="protein sequence ID" value="KKK72626.1"/>
    <property type="molecule type" value="Genomic_DNA"/>
</dbReference>
<dbReference type="AlphaFoldDB" id="A0A0F9AK91"/>
<feature type="transmembrane region" description="Helical" evidence="1">
    <location>
        <begin position="12"/>
        <end position="36"/>
    </location>
</feature>
<dbReference type="NCBIfam" id="TIGR02532">
    <property type="entry name" value="IV_pilin_GFxxxE"/>
    <property type="match status" value="1"/>
</dbReference>